<organism evidence="1 2">
    <name type="scientific">Heracleum sosnowskyi</name>
    <dbReference type="NCBI Taxonomy" id="360622"/>
    <lineage>
        <taxon>Eukaryota</taxon>
        <taxon>Viridiplantae</taxon>
        <taxon>Streptophyta</taxon>
        <taxon>Embryophyta</taxon>
        <taxon>Tracheophyta</taxon>
        <taxon>Spermatophyta</taxon>
        <taxon>Magnoliopsida</taxon>
        <taxon>eudicotyledons</taxon>
        <taxon>Gunneridae</taxon>
        <taxon>Pentapetalae</taxon>
        <taxon>asterids</taxon>
        <taxon>campanulids</taxon>
        <taxon>Apiales</taxon>
        <taxon>Apiaceae</taxon>
        <taxon>Apioideae</taxon>
        <taxon>apioid superclade</taxon>
        <taxon>Tordylieae</taxon>
        <taxon>Tordyliinae</taxon>
        <taxon>Heracleum</taxon>
    </lineage>
</organism>
<name>A0AAD8H8G1_9APIA</name>
<dbReference type="Proteomes" id="UP001237642">
    <property type="component" value="Unassembled WGS sequence"/>
</dbReference>
<evidence type="ECO:0000313" key="2">
    <source>
        <dbReference type="Proteomes" id="UP001237642"/>
    </source>
</evidence>
<evidence type="ECO:0000313" key="1">
    <source>
        <dbReference type="EMBL" id="KAK1361634.1"/>
    </source>
</evidence>
<reference evidence="1" key="1">
    <citation type="submission" date="2023-02" db="EMBL/GenBank/DDBJ databases">
        <title>Genome of toxic invasive species Heracleum sosnowskyi carries increased number of genes despite the absence of recent whole-genome duplications.</title>
        <authorList>
            <person name="Schelkunov M."/>
            <person name="Shtratnikova V."/>
            <person name="Makarenko M."/>
            <person name="Klepikova A."/>
            <person name="Omelchenko D."/>
            <person name="Novikova G."/>
            <person name="Obukhova E."/>
            <person name="Bogdanov V."/>
            <person name="Penin A."/>
            <person name="Logacheva M."/>
        </authorList>
    </citation>
    <scope>NUCLEOTIDE SEQUENCE</scope>
    <source>
        <strain evidence="1">Hsosn_3</strain>
        <tissue evidence="1">Leaf</tissue>
    </source>
</reference>
<dbReference type="EMBL" id="JAUIZM010000010">
    <property type="protein sequence ID" value="KAK1361634.1"/>
    <property type="molecule type" value="Genomic_DNA"/>
</dbReference>
<dbReference type="AlphaFoldDB" id="A0AAD8H8G1"/>
<comment type="caution">
    <text evidence="1">The sequence shown here is derived from an EMBL/GenBank/DDBJ whole genome shotgun (WGS) entry which is preliminary data.</text>
</comment>
<protein>
    <submittedName>
        <fullName evidence="1">Uncharacterized protein</fullName>
    </submittedName>
</protein>
<reference evidence="1" key="2">
    <citation type="submission" date="2023-05" db="EMBL/GenBank/DDBJ databases">
        <authorList>
            <person name="Schelkunov M.I."/>
        </authorList>
    </citation>
    <scope>NUCLEOTIDE SEQUENCE</scope>
    <source>
        <strain evidence="1">Hsosn_3</strain>
        <tissue evidence="1">Leaf</tissue>
    </source>
</reference>
<keyword evidence="2" id="KW-1185">Reference proteome</keyword>
<sequence>MRVPCDRVWDSNFIHGSYYIRGLKPMMCYYGLKSYRVVKLQYVGGADFHIRFFTPYGVQMKFPNDNHVPESAVVCNDIEEDKLCSTFNYNIYHNFVGFYNLVIRRKHLMGESFTKVLSEYACYALGLTNSLKCIKLGFEENEWKIRLKWVDGEALLNFVQGGFIYEGSYSIN</sequence>
<proteinExistence type="predicted"/>
<accession>A0AAD8H8G1</accession>
<gene>
    <name evidence="1" type="ORF">POM88_046108</name>
</gene>